<accession>A0AAW7HN00</accession>
<protein>
    <submittedName>
        <fullName evidence="1">Uncharacterized protein</fullName>
    </submittedName>
</protein>
<comment type="caution">
    <text evidence="1">The sequence shown here is derived from an EMBL/GenBank/DDBJ whole genome shotgun (WGS) entry which is preliminary data.</text>
</comment>
<sequence length="100" mass="10596">MSMEFRNLAGNTVMIDLGAEGQLAFALPDPAAEPGLGQVEEVRLLRKQIEALVRSSGDPAEAALSICVLLDEHLGLAEEGFFDDDDAVQDAILAARAADE</sequence>
<organism evidence="1 2">
    <name type="scientific">Pseudomonas alloputida</name>
    <dbReference type="NCBI Taxonomy" id="1940621"/>
    <lineage>
        <taxon>Bacteria</taxon>
        <taxon>Pseudomonadati</taxon>
        <taxon>Pseudomonadota</taxon>
        <taxon>Gammaproteobacteria</taxon>
        <taxon>Pseudomonadales</taxon>
        <taxon>Pseudomonadaceae</taxon>
        <taxon>Pseudomonas</taxon>
    </lineage>
</organism>
<dbReference type="Proteomes" id="UP001165439">
    <property type="component" value="Unassembled WGS sequence"/>
</dbReference>
<dbReference type="AlphaFoldDB" id="A0AAW7HN00"/>
<evidence type="ECO:0000313" key="1">
    <source>
        <dbReference type="EMBL" id="MDM3951107.1"/>
    </source>
</evidence>
<name>A0AAW7HN00_9PSED</name>
<reference evidence="1" key="1">
    <citation type="submission" date="2023-06" db="EMBL/GenBank/DDBJ databases">
        <title>MBL-encoding genomic islands in Pseudomonas spp. in Poland.</title>
        <authorList>
            <person name="Urbanowicz P."/>
            <person name="Izdebski R."/>
            <person name="Biedrzycka M."/>
            <person name="Gniadkowski M."/>
        </authorList>
    </citation>
    <scope>NUCLEOTIDE SEQUENCE</scope>
    <source>
        <strain evidence="1">NMI5768_13</strain>
    </source>
</reference>
<proteinExistence type="predicted"/>
<dbReference type="EMBL" id="JAJSRF020000001">
    <property type="protein sequence ID" value="MDM3951107.1"/>
    <property type="molecule type" value="Genomic_DNA"/>
</dbReference>
<evidence type="ECO:0000313" key="2">
    <source>
        <dbReference type="Proteomes" id="UP001165439"/>
    </source>
</evidence>
<dbReference type="RefSeq" id="WP_023383686.1">
    <property type="nucleotide sequence ID" value="NZ_JAJSRF020000001.1"/>
</dbReference>
<gene>
    <name evidence="1" type="ORF">LU674_001910</name>
</gene>